<comment type="similarity">
    <text evidence="1">Belongs to the carbon-nitrogen hydrolase superfamily. NIT1/NIT2 family.</text>
</comment>
<keyword evidence="2 4" id="KW-0378">Hydrolase</keyword>
<dbReference type="EC" id="3.5.1.100" evidence="4"/>
<dbReference type="PANTHER" id="PTHR23088:SF27">
    <property type="entry name" value="DEAMINATED GLUTATHIONE AMIDASE"/>
    <property type="match status" value="1"/>
</dbReference>
<accession>A0A0U1NKT8</accession>
<dbReference type="Proteomes" id="UP000048949">
    <property type="component" value="Unassembled WGS sequence"/>
</dbReference>
<dbReference type="RefSeq" id="WP_048598526.1">
    <property type="nucleotide sequence ID" value="NZ_CBFHGK010000002.1"/>
</dbReference>
<evidence type="ECO:0000313" key="5">
    <source>
        <dbReference type="Proteomes" id="UP000048949"/>
    </source>
</evidence>
<evidence type="ECO:0000259" key="3">
    <source>
        <dbReference type="PROSITE" id="PS50263"/>
    </source>
</evidence>
<dbReference type="SUPFAM" id="SSF56317">
    <property type="entry name" value="Carbon-nitrogen hydrolase"/>
    <property type="match status" value="1"/>
</dbReference>
<organism evidence="4 5">
    <name type="scientific">Nereida ignava</name>
    <dbReference type="NCBI Taxonomy" id="282199"/>
    <lineage>
        <taxon>Bacteria</taxon>
        <taxon>Pseudomonadati</taxon>
        <taxon>Pseudomonadota</taxon>
        <taxon>Alphaproteobacteria</taxon>
        <taxon>Rhodobacterales</taxon>
        <taxon>Roseobacteraceae</taxon>
        <taxon>Nereida</taxon>
    </lineage>
</organism>
<keyword evidence="5" id="KW-1185">Reference proteome</keyword>
<reference evidence="4 5" key="1">
    <citation type="submission" date="2015-04" db="EMBL/GenBank/DDBJ databases">
        <authorList>
            <person name="Syromyatnikov M.Y."/>
            <person name="Popov V.N."/>
        </authorList>
    </citation>
    <scope>NUCLEOTIDE SEQUENCE [LARGE SCALE GENOMIC DNA]</scope>
    <source>
        <strain evidence="4 5">CECT 5292</strain>
    </source>
</reference>
<dbReference type="OrthoDB" id="9811121at2"/>
<dbReference type="InterPro" id="IPR036526">
    <property type="entry name" value="C-N_Hydrolase_sf"/>
</dbReference>
<evidence type="ECO:0000256" key="2">
    <source>
        <dbReference type="ARBA" id="ARBA00022801"/>
    </source>
</evidence>
<dbReference type="InterPro" id="IPR001110">
    <property type="entry name" value="UPF0012_CS"/>
</dbReference>
<dbReference type="AlphaFoldDB" id="A0A0U1NKT8"/>
<sequence>MKAALLQLNSGDCPAENLVRTTALIEEAAASGAEFIATPEVTNCVSVSRARQMEVLHVEADDITLTKLRDLAATLGVNLLIGSLALKTKDADGRFANRSFLIDRSGNITARYDKIHMFDVTLSEAEYYQESRGYRPGSSAVLGRIDGLNIGMTICYDVRFPHLYRALAQGGAEVLMVPSAFAVATGKAHWETLLRARAIETGCYVLAPAQWGAHEGRETYGHSLALDPWGNVLSDFGEGVGVSYIEIDKNQVLKARKRVPAWGHNQPFEGP</sequence>
<proteinExistence type="inferred from homology"/>
<name>A0A0U1NKT8_9RHOB</name>
<dbReference type="Gene3D" id="3.60.110.10">
    <property type="entry name" value="Carbon-nitrogen hydrolase"/>
    <property type="match status" value="1"/>
</dbReference>
<evidence type="ECO:0000313" key="4">
    <source>
        <dbReference type="EMBL" id="CRK75119.1"/>
    </source>
</evidence>
<dbReference type="CDD" id="cd07572">
    <property type="entry name" value="nit"/>
    <property type="match status" value="1"/>
</dbReference>
<dbReference type="InterPro" id="IPR003010">
    <property type="entry name" value="C-N_Hydrolase"/>
</dbReference>
<dbReference type="PROSITE" id="PS50263">
    <property type="entry name" value="CN_HYDROLASE"/>
    <property type="match status" value="1"/>
</dbReference>
<dbReference type="GO" id="GO:0016811">
    <property type="term" value="F:hydrolase activity, acting on carbon-nitrogen (but not peptide) bonds, in linear amides"/>
    <property type="evidence" value="ECO:0007669"/>
    <property type="project" value="InterPro"/>
</dbReference>
<evidence type="ECO:0000256" key="1">
    <source>
        <dbReference type="ARBA" id="ARBA00010613"/>
    </source>
</evidence>
<gene>
    <name evidence="4" type="primary">ramA</name>
    <name evidence="4" type="ORF">NIG5292_01162</name>
</gene>
<dbReference type="PROSITE" id="PS01227">
    <property type="entry name" value="UPF0012"/>
    <property type="match status" value="1"/>
</dbReference>
<dbReference type="EMBL" id="CVQV01000005">
    <property type="protein sequence ID" value="CRK75119.1"/>
    <property type="molecule type" value="Genomic_DNA"/>
</dbReference>
<dbReference type="STRING" id="282199.GCA_001049735_01161"/>
<dbReference type="PANTHER" id="PTHR23088">
    <property type="entry name" value="NITRILASE-RELATED"/>
    <property type="match status" value="1"/>
</dbReference>
<protein>
    <submittedName>
        <fullName evidence="4">(R)-stereoselective amidase</fullName>
        <ecNumber evidence="4">3.5.1.100</ecNumber>
    </submittedName>
</protein>
<dbReference type="InterPro" id="IPR045254">
    <property type="entry name" value="Nit1/2_C-N_Hydrolase"/>
</dbReference>
<dbReference type="Pfam" id="PF00795">
    <property type="entry name" value="CN_hydrolase"/>
    <property type="match status" value="1"/>
</dbReference>
<feature type="domain" description="CN hydrolase" evidence="3">
    <location>
        <begin position="1"/>
        <end position="249"/>
    </location>
</feature>